<keyword evidence="3" id="KW-1185">Reference proteome</keyword>
<dbReference type="AlphaFoldDB" id="A0A8T0MFP3"/>
<comment type="caution">
    <text evidence="2">The sequence shown here is derived from an EMBL/GenBank/DDBJ whole genome shotgun (WGS) entry which is preliminary data.</text>
</comment>
<feature type="compositionally biased region" description="Pro residues" evidence="1">
    <location>
        <begin position="1"/>
        <end position="14"/>
    </location>
</feature>
<feature type="region of interest" description="Disordered" evidence="1">
    <location>
        <begin position="1"/>
        <end position="21"/>
    </location>
</feature>
<feature type="region of interest" description="Disordered" evidence="1">
    <location>
        <begin position="126"/>
        <end position="146"/>
    </location>
</feature>
<dbReference type="EMBL" id="CM029054">
    <property type="protein sequence ID" value="KAG2536151.1"/>
    <property type="molecule type" value="Genomic_DNA"/>
</dbReference>
<organism evidence="2 3">
    <name type="scientific">Panicum virgatum</name>
    <name type="common">Blackwell switchgrass</name>
    <dbReference type="NCBI Taxonomy" id="38727"/>
    <lineage>
        <taxon>Eukaryota</taxon>
        <taxon>Viridiplantae</taxon>
        <taxon>Streptophyta</taxon>
        <taxon>Embryophyta</taxon>
        <taxon>Tracheophyta</taxon>
        <taxon>Spermatophyta</taxon>
        <taxon>Magnoliopsida</taxon>
        <taxon>Liliopsida</taxon>
        <taxon>Poales</taxon>
        <taxon>Poaceae</taxon>
        <taxon>PACMAD clade</taxon>
        <taxon>Panicoideae</taxon>
        <taxon>Panicodae</taxon>
        <taxon>Paniceae</taxon>
        <taxon>Panicinae</taxon>
        <taxon>Panicum</taxon>
        <taxon>Panicum sect. Hiantes</taxon>
    </lineage>
</organism>
<evidence type="ECO:0000256" key="1">
    <source>
        <dbReference type="SAM" id="MobiDB-lite"/>
    </source>
</evidence>
<proteinExistence type="predicted"/>
<feature type="compositionally biased region" description="Basic and acidic residues" evidence="1">
    <location>
        <begin position="129"/>
        <end position="138"/>
    </location>
</feature>
<protein>
    <submittedName>
        <fullName evidence="2">Uncharacterized protein</fullName>
    </submittedName>
</protein>
<accession>A0A8T0MFP3</accession>
<evidence type="ECO:0000313" key="3">
    <source>
        <dbReference type="Proteomes" id="UP000823388"/>
    </source>
</evidence>
<name>A0A8T0MFP3_PANVG</name>
<sequence>MPHPSAPRSAPPRAGPCGAEPRRRCSALLCAGFRGAEPRHRCSALLRAGSRCADPRLRLSAAPPLPGTPLSRFTVYRPPRPAAPAELEAANAEVQLDSAAGEVGVRGWSSPPPLLIRREPPPLLLQRWPRSELEREGRGGPPAKFG</sequence>
<evidence type="ECO:0000313" key="2">
    <source>
        <dbReference type="EMBL" id="KAG2536151.1"/>
    </source>
</evidence>
<gene>
    <name evidence="2" type="ORF">PVAP13_9NG094300</name>
</gene>
<reference evidence="2" key="1">
    <citation type="submission" date="2020-05" db="EMBL/GenBank/DDBJ databases">
        <title>WGS assembly of Panicum virgatum.</title>
        <authorList>
            <person name="Lovell J.T."/>
            <person name="Jenkins J."/>
            <person name="Shu S."/>
            <person name="Juenger T.E."/>
            <person name="Schmutz J."/>
        </authorList>
    </citation>
    <scope>NUCLEOTIDE SEQUENCE</scope>
    <source>
        <strain evidence="2">AP13</strain>
    </source>
</reference>
<dbReference type="Proteomes" id="UP000823388">
    <property type="component" value="Chromosome 9N"/>
</dbReference>